<evidence type="ECO:0000259" key="2">
    <source>
        <dbReference type="Pfam" id="PF01035"/>
    </source>
</evidence>
<sequence length="97" mass="10583">MMMPGSLPACMKLFPAAQDEPADRPFQQRVRQVIASINARDIPLSLPLDIQGTAFQQQVWQALRAIPCGETVSYQQIASAIGPAEGGSCRCQRLRGK</sequence>
<feature type="domain" description="Methylated-DNA-[protein]-cysteine S-methyltransferase DNA binding" evidence="2">
    <location>
        <begin position="54"/>
        <end position="83"/>
    </location>
</feature>
<keyword evidence="1" id="KW-0227">DNA damage</keyword>
<dbReference type="CDD" id="cd06445">
    <property type="entry name" value="ATase"/>
    <property type="match status" value="1"/>
</dbReference>
<dbReference type="InterPro" id="IPR014048">
    <property type="entry name" value="MethylDNA_cys_MeTrfase_DNA-bd"/>
</dbReference>
<dbReference type="EC" id="2.1.1.63" evidence="3"/>
<dbReference type="SUPFAM" id="SSF46767">
    <property type="entry name" value="Methylated DNA-protein cysteine methyltransferase, C-terminal domain"/>
    <property type="match status" value="1"/>
</dbReference>
<proteinExistence type="predicted"/>
<reference evidence="3 4" key="1">
    <citation type="submission" date="2018-06" db="EMBL/GenBank/DDBJ databases">
        <authorList>
            <consortium name="Pathogen Informatics"/>
            <person name="Doyle S."/>
        </authorList>
    </citation>
    <scope>NUCLEOTIDE SEQUENCE [LARGE SCALE GENOMIC DNA]</scope>
    <source>
        <strain evidence="3 4">NCTC10786</strain>
    </source>
</reference>
<dbReference type="GO" id="GO:0006281">
    <property type="term" value="P:DNA repair"/>
    <property type="evidence" value="ECO:0007669"/>
    <property type="project" value="InterPro"/>
</dbReference>
<dbReference type="AlphaFoldDB" id="A0A2X2XSW9"/>
<dbReference type="InterPro" id="IPR036388">
    <property type="entry name" value="WH-like_DNA-bd_sf"/>
</dbReference>
<dbReference type="Proteomes" id="UP000251584">
    <property type="component" value="Unassembled WGS sequence"/>
</dbReference>
<evidence type="ECO:0000313" key="4">
    <source>
        <dbReference type="Proteomes" id="UP000251584"/>
    </source>
</evidence>
<name>A0A2X2XSW9_CITKO</name>
<protein>
    <submittedName>
        <fullName evidence="3">Adaptative response regulatory protein Ada</fullName>
        <ecNumber evidence="3">2.1.1.63</ecNumber>
    </submittedName>
</protein>
<dbReference type="PANTHER" id="PTHR10815">
    <property type="entry name" value="METHYLATED-DNA--PROTEIN-CYSTEINE METHYLTRANSFERASE"/>
    <property type="match status" value="1"/>
</dbReference>
<dbReference type="Pfam" id="PF01035">
    <property type="entry name" value="DNA_binding_1"/>
    <property type="match status" value="1"/>
</dbReference>
<evidence type="ECO:0000256" key="1">
    <source>
        <dbReference type="ARBA" id="ARBA00022763"/>
    </source>
</evidence>
<keyword evidence="3" id="KW-0489">Methyltransferase</keyword>
<evidence type="ECO:0000313" key="3">
    <source>
        <dbReference type="EMBL" id="SQB28899.1"/>
    </source>
</evidence>
<dbReference type="InterPro" id="IPR036217">
    <property type="entry name" value="MethylDNA_cys_MeTrfase_DNAb"/>
</dbReference>
<keyword evidence="3" id="KW-0808">Transferase</keyword>
<accession>A0A2X2XSW9</accession>
<dbReference type="GO" id="GO:0003908">
    <property type="term" value="F:methylated-DNA-[protein]-cysteine S-methyltransferase activity"/>
    <property type="evidence" value="ECO:0007669"/>
    <property type="project" value="UniProtKB-EC"/>
</dbReference>
<dbReference type="GO" id="GO:0032259">
    <property type="term" value="P:methylation"/>
    <property type="evidence" value="ECO:0007669"/>
    <property type="project" value="UniProtKB-KW"/>
</dbReference>
<dbReference type="EMBL" id="UAVY01000004">
    <property type="protein sequence ID" value="SQB28899.1"/>
    <property type="molecule type" value="Genomic_DNA"/>
</dbReference>
<dbReference type="Gene3D" id="1.10.10.10">
    <property type="entry name" value="Winged helix-like DNA-binding domain superfamily/Winged helix DNA-binding domain"/>
    <property type="match status" value="1"/>
</dbReference>
<gene>
    <name evidence="3" type="primary">ada_2</name>
    <name evidence="3" type="ORF">NCTC10786_02672</name>
</gene>
<dbReference type="PANTHER" id="PTHR10815:SF14">
    <property type="entry name" value="BIFUNCTIONAL TRANSCRIPTIONAL ACTIVATOR_DNA REPAIR ENZYME ADA"/>
    <property type="match status" value="1"/>
</dbReference>
<organism evidence="3 4">
    <name type="scientific">Citrobacter koseri</name>
    <name type="common">Citrobacter diversus</name>
    <dbReference type="NCBI Taxonomy" id="545"/>
    <lineage>
        <taxon>Bacteria</taxon>
        <taxon>Pseudomonadati</taxon>
        <taxon>Pseudomonadota</taxon>
        <taxon>Gammaproteobacteria</taxon>
        <taxon>Enterobacterales</taxon>
        <taxon>Enterobacteriaceae</taxon>
        <taxon>Citrobacter</taxon>
    </lineage>
</organism>